<feature type="transmembrane region" description="Helical" evidence="1">
    <location>
        <begin position="200"/>
        <end position="221"/>
    </location>
</feature>
<keyword evidence="1" id="KW-1133">Transmembrane helix</keyword>
<dbReference type="AlphaFoldDB" id="A0A9D1GJA6"/>
<reference evidence="2" key="1">
    <citation type="submission" date="2020-10" db="EMBL/GenBank/DDBJ databases">
        <authorList>
            <person name="Gilroy R."/>
        </authorList>
    </citation>
    <scope>NUCLEOTIDE SEQUENCE</scope>
    <source>
        <strain evidence="2">CHK123-3438</strain>
    </source>
</reference>
<gene>
    <name evidence="2" type="ORF">IAB60_07315</name>
</gene>
<feature type="transmembrane region" description="Helical" evidence="1">
    <location>
        <begin position="275"/>
        <end position="296"/>
    </location>
</feature>
<sequence>MQIRDDIIAAVLLMGFAFFINRGIEIKGLYMDDLYLWSCYGEQSFMEYVFPMGSTRFRFLYYLAAWLELAVVGTHINWIVPINILLNGFLAFFLYCLGRRLSGRSLPGFLTGILFLLSRMSYYQIGQMYGLMETMALWMAVGILWCLYVYLNDKKEKIWYFHSACWLYFGICFVHERYMALLPLFYLVLILRGRFQLRKWLRPAIAFAAVQVIRFFTIGTLSPAGTGGTQVADTFSLGQAVKYAFSQVAYIFGINAGPEHLNGLTWADTPFSVKLLVYGADAVLLVFLCAFLVTVVRDRERRRRCLSNAALFLTFIALCIGSSSVTVRVEMRWVYVSYAAALLFLNFICGVLAPGAKKADEPFMPFRRFGLGDGKAAEKKTMTAQSAGDSAEANFLAQHSPAPVFRKEKREGAAVFCCAGFLLYLLLMLPAENFFRDHYENLYLWPNQTRYNSLAEETYGRYGHEIFGKTIYIIGNSYEMSDFTAETFFKVYDPERKAEGTVVQHIDSIYEIGLVTDQMLVLREDPEHNGFQDITRFVRDLKLDVEYGLYDDGWLDEESSFHVLAGQTGTVSLTFMYPGVLSGGEETEIYVDGELYQTIPVTENVYYAQIQAKAGQVLDIQVKNNFYMQNAQEQRGETRLATLVEIAAD</sequence>
<feature type="transmembrane region" description="Helical" evidence="1">
    <location>
        <begin position="308"/>
        <end position="327"/>
    </location>
</feature>
<dbReference type="Proteomes" id="UP000886860">
    <property type="component" value="Unassembled WGS sequence"/>
</dbReference>
<feature type="transmembrane region" description="Helical" evidence="1">
    <location>
        <begin position="6"/>
        <end position="24"/>
    </location>
</feature>
<accession>A0A9D1GJA6</accession>
<keyword evidence="1" id="KW-0812">Transmembrane</keyword>
<reference evidence="2" key="2">
    <citation type="journal article" date="2021" name="PeerJ">
        <title>Extensive microbial diversity within the chicken gut microbiome revealed by metagenomics and culture.</title>
        <authorList>
            <person name="Gilroy R."/>
            <person name="Ravi A."/>
            <person name="Getino M."/>
            <person name="Pursley I."/>
            <person name="Horton D.L."/>
            <person name="Alikhan N.F."/>
            <person name="Baker D."/>
            <person name="Gharbi K."/>
            <person name="Hall N."/>
            <person name="Watson M."/>
            <person name="Adriaenssens E.M."/>
            <person name="Foster-Nyarko E."/>
            <person name="Jarju S."/>
            <person name="Secka A."/>
            <person name="Antonio M."/>
            <person name="Oren A."/>
            <person name="Chaudhuri R.R."/>
            <person name="La Ragione R."/>
            <person name="Hildebrand F."/>
            <person name="Pallen M.J."/>
        </authorList>
    </citation>
    <scope>NUCLEOTIDE SEQUENCE</scope>
    <source>
        <strain evidence="2">CHK123-3438</strain>
    </source>
</reference>
<keyword evidence="1" id="KW-0472">Membrane</keyword>
<feature type="transmembrane region" description="Helical" evidence="1">
    <location>
        <begin position="413"/>
        <end position="431"/>
    </location>
</feature>
<feature type="transmembrane region" description="Helical" evidence="1">
    <location>
        <begin position="333"/>
        <end position="353"/>
    </location>
</feature>
<evidence type="ECO:0000313" key="2">
    <source>
        <dbReference type="EMBL" id="HIT41886.1"/>
    </source>
</evidence>
<evidence type="ECO:0008006" key="4">
    <source>
        <dbReference type="Google" id="ProtNLM"/>
    </source>
</evidence>
<name>A0A9D1GJA6_9FIRM</name>
<comment type="caution">
    <text evidence="2">The sequence shown here is derived from an EMBL/GenBank/DDBJ whole genome shotgun (WGS) entry which is preliminary data.</text>
</comment>
<evidence type="ECO:0000313" key="3">
    <source>
        <dbReference type="Proteomes" id="UP000886860"/>
    </source>
</evidence>
<organism evidence="2 3">
    <name type="scientific">Candidatus Caccovicinus merdipullorum</name>
    <dbReference type="NCBI Taxonomy" id="2840724"/>
    <lineage>
        <taxon>Bacteria</taxon>
        <taxon>Bacillati</taxon>
        <taxon>Bacillota</taxon>
        <taxon>Clostridia</taxon>
        <taxon>Eubacteriales</taxon>
        <taxon>Candidatus Caccovicinus</taxon>
    </lineage>
</organism>
<evidence type="ECO:0000256" key="1">
    <source>
        <dbReference type="SAM" id="Phobius"/>
    </source>
</evidence>
<dbReference type="EMBL" id="DVKS01000124">
    <property type="protein sequence ID" value="HIT41886.1"/>
    <property type="molecule type" value="Genomic_DNA"/>
</dbReference>
<feature type="transmembrane region" description="Helical" evidence="1">
    <location>
        <begin position="166"/>
        <end position="188"/>
    </location>
</feature>
<feature type="transmembrane region" description="Helical" evidence="1">
    <location>
        <begin position="129"/>
        <end position="151"/>
    </location>
</feature>
<proteinExistence type="predicted"/>
<protein>
    <recommendedName>
        <fullName evidence="4">Glycosyltransferase RgtA/B/C/D-like domain-containing protein</fullName>
    </recommendedName>
</protein>